<comment type="caution">
    <text evidence="3">The sequence shown here is derived from an EMBL/GenBank/DDBJ whole genome shotgun (WGS) entry which is preliminary data.</text>
</comment>
<dbReference type="InterPro" id="IPR006816">
    <property type="entry name" value="ELMO_dom"/>
</dbReference>
<gene>
    <name evidence="3" type="ORF">WR25_26074</name>
</gene>
<protein>
    <recommendedName>
        <fullName evidence="2">ELMO domain-containing protein</fullName>
    </recommendedName>
</protein>
<proteinExistence type="predicted"/>
<reference evidence="3 4" key="1">
    <citation type="journal article" date="2017" name="Curr. Biol.">
        <title>Genome architecture and evolution of a unichromosomal asexual nematode.</title>
        <authorList>
            <person name="Fradin H."/>
            <person name="Zegar C."/>
            <person name="Gutwein M."/>
            <person name="Lucas J."/>
            <person name="Kovtun M."/>
            <person name="Corcoran D."/>
            <person name="Baugh L.R."/>
            <person name="Kiontke K."/>
            <person name="Gunsalus K."/>
            <person name="Fitch D.H."/>
            <person name="Piano F."/>
        </authorList>
    </citation>
    <scope>NUCLEOTIDE SEQUENCE [LARGE SCALE GENOMIC DNA]</scope>
    <source>
        <strain evidence="3">PF1309</strain>
    </source>
</reference>
<dbReference type="AlphaFoldDB" id="A0A2A2K7E7"/>
<dbReference type="PROSITE" id="PS51335">
    <property type="entry name" value="ELMO"/>
    <property type="match status" value="1"/>
</dbReference>
<name>A0A2A2K7E7_9BILA</name>
<accession>A0A2A2K7E7</accession>
<dbReference type="STRING" id="2018661.A0A2A2K7E7"/>
<evidence type="ECO:0000259" key="2">
    <source>
        <dbReference type="PROSITE" id="PS51335"/>
    </source>
</evidence>
<organism evidence="3 4">
    <name type="scientific">Diploscapter pachys</name>
    <dbReference type="NCBI Taxonomy" id="2018661"/>
    <lineage>
        <taxon>Eukaryota</taxon>
        <taxon>Metazoa</taxon>
        <taxon>Ecdysozoa</taxon>
        <taxon>Nematoda</taxon>
        <taxon>Chromadorea</taxon>
        <taxon>Rhabditida</taxon>
        <taxon>Rhabditina</taxon>
        <taxon>Rhabditomorpha</taxon>
        <taxon>Rhabditoidea</taxon>
        <taxon>Rhabditidae</taxon>
        <taxon>Diploscapter</taxon>
    </lineage>
</organism>
<dbReference type="InterPro" id="IPR050868">
    <property type="entry name" value="ELMO_domain-containing"/>
</dbReference>
<evidence type="ECO:0000313" key="3">
    <source>
        <dbReference type="EMBL" id="PAV69830.1"/>
    </source>
</evidence>
<dbReference type="PANTHER" id="PTHR12771">
    <property type="entry name" value="ENGULFMENT AND CELL MOTILITY"/>
    <property type="match status" value="1"/>
</dbReference>
<keyword evidence="4" id="KW-1185">Reference proteome</keyword>
<evidence type="ECO:0000313" key="4">
    <source>
        <dbReference type="Proteomes" id="UP000218231"/>
    </source>
</evidence>
<dbReference type="OrthoDB" id="266227at2759"/>
<feature type="domain" description="ELMO" evidence="2">
    <location>
        <begin position="137"/>
        <end position="297"/>
    </location>
</feature>
<dbReference type="EMBL" id="LIAE01009422">
    <property type="protein sequence ID" value="PAV69830.1"/>
    <property type="molecule type" value="Genomic_DNA"/>
</dbReference>
<evidence type="ECO:0000256" key="1">
    <source>
        <dbReference type="SAM" id="MobiDB-lite"/>
    </source>
</evidence>
<dbReference type="Pfam" id="PF04727">
    <property type="entry name" value="ELMO_CED12"/>
    <property type="match status" value="1"/>
</dbReference>
<sequence>MSTEKRVGEDDEEQLKEEQDKAIREWTEIELRIENGSMTLAKDRHKDGEEASWLCSDDADIDTIACDLFGGEEEYAKFKTSLCKSSEDSYSSAFSVERLLHRCVCRPLPPLLESSLRKEKATIVALCQLPYSNSNPTHWSLLYGFYRNTAVHALDSAALANECPRKGSHWSIVGFQGSDPATDLRACGIFALVQLHSLSVTLDEKIYKNCVQISRNEPNDFPLAVVGVNISSLILKQLTDDKFDELAMSNHGFLRIVQAMYRGAFVYFCKEWNKKSLTVVNCQSFLSVQEVREENEEEKQTSHNARSAEK</sequence>
<feature type="region of interest" description="Disordered" evidence="1">
    <location>
        <begin position="1"/>
        <end position="21"/>
    </location>
</feature>
<dbReference type="Proteomes" id="UP000218231">
    <property type="component" value="Unassembled WGS sequence"/>
</dbReference>
<dbReference type="PANTHER" id="PTHR12771:SF2">
    <property type="entry name" value="ELMO DOMAIN-CONTAINING PROTEIN 3"/>
    <property type="match status" value="1"/>
</dbReference>